<feature type="active site" description="Proton donor/acceptor" evidence="10">
    <location>
        <position position="61"/>
    </location>
</feature>
<keyword evidence="3 10" id="KW-1188">Viral release from host cell</keyword>
<dbReference type="SUPFAM" id="SSF53955">
    <property type="entry name" value="Lysozyme-like"/>
    <property type="match status" value="1"/>
</dbReference>
<dbReference type="GeneID" id="55811451"/>
<dbReference type="PDB" id="8APP">
    <property type="method" value="X-ray"/>
    <property type="resolution" value="1.82 A"/>
    <property type="chains" value="A/B/C/D=1-187"/>
</dbReference>
<dbReference type="Gene3D" id="1.10.530.40">
    <property type="match status" value="1"/>
</dbReference>
<dbReference type="CDD" id="cd00737">
    <property type="entry name" value="lyz_endolysin_autolysin"/>
    <property type="match status" value="1"/>
</dbReference>
<dbReference type="InterPro" id="IPR023346">
    <property type="entry name" value="Lysozyme-like_dom_sf"/>
</dbReference>
<dbReference type="InterPro" id="IPR034690">
    <property type="entry name" value="Endolysin_T4_type"/>
</dbReference>
<dbReference type="EMBL" id="MK278860">
    <property type="protein sequence ID" value="AZU98615.1"/>
    <property type="molecule type" value="Genomic_DNA"/>
</dbReference>
<dbReference type="InterPro" id="IPR033907">
    <property type="entry name" value="Endolysin_autolysin"/>
</dbReference>
<feature type="active site" description="Proton donor/acceptor" evidence="10">
    <location>
        <position position="52"/>
    </location>
</feature>
<keyword evidence="5 10" id="KW-0378">Hydrolase</keyword>
<keyword evidence="9 10" id="KW-0326">Glycosidase</keyword>
<dbReference type="HAMAP" id="MF_04110">
    <property type="entry name" value="ENDOLYSIN_T4"/>
    <property type="match status" value="1"/>
</dbReference>
<comment type="subcellular location">
    <subcellularLocation>
        <location evidence="10">Host cytoplasm</location>
    </subcellularLocation>
    <text evidence="10">The endolysin is cytoplasmic, but can reach the periplasmic space with the help of the holins which disrupt the host cell membrane.</text>
</comment>
<reference evidence="12 13" key="1">
    <citation type="submission" date="2018-12" db="EMBL/GenBank/DDBJ databases">
        <title>Successful treatment of antibiotic resistant microbial bone infection with bacteriophages.</title>
        <authorList>
            <person name="Nir-Paz R."/>
            <person name="Gelman D."/>
            <person name="Khouri A."/>
            <person name="Sisson B.M."/>
            <person name="Fackler J."/>
            <person name="Oren S.A."/>
            <person name="Khalifa L."/>
            <person name="Rimon A."/>
            <person name="Glazer S.C."/>
            <person name="Moses A.E."/>
            <person name="Yoram W."/>
            <person name="Schooley R.T."/>
            <person name="Hazan R."/>
        </authorList>
    </citation>
    <scope>NUCLEOTIDE SEQUENCE [LARGE SCALE GENOMIC DNA]</scope>
</reference>
<dbReference type="EC" id="3.2.1.17" evidence="10"/>
<protein>
    <recommendedName>
        <fullName evidence="10">Endolysin</fullName>
        <ecNumber evidence="10">3.2.1.17</ecNumber>
    </recommendedName>
    <alternativeName>
        <fullName evidence="10">Lysis protein</fullName>
    </alternativeName>
    <alternativeName>
        <fullName evidence="10">Lysozyme</fullName>
    </alternativeName>
    <alternativeName>
        <fullName evidence="10">Muramidase</fullName>
    </alternativeName>
</protein>
<evidence type="ECO:0007829" key="14">
    <source>
        <dbReference type="PDB" id="8APP"/>
    </source>
</evidence>
<dbReference type="KEGG" id="vg:55811451"/>
<dbReference type="GO" id="GO:0009253">
    <property type="term" value="P:peptidoglycan catabolic process"/>
    <property type="evidence" value="ECO:0007669"/>
    <property type="project" value="UniProtKB-UniRule"/>
</dbReference>
<dbReference type="SMR" id="A0A3T0IGR7"/>
<keyword evidence="2 10" id="KW-0929">Antimicrobial</keyword>
<dbReference type="GO" id="GO:0030430">
    <property type="term" value="C:host cell cytoplasm"/>
    <property type="evidence" value="ECO:0007669"/>
    <property type="project" value="UniProtKB-SubCell"/>
</dbReference>
<evidence type="ECO:0000256" key="6">
    <source>
        <dbReference type="ARBA" id="ARBA00022852"/>
    </source>
</evidence>
<dbReference type="Proteomes" id="UP000287416">
    <property type="component" value="Segment"/>
</dbReference>
<evidence type="ECO:0000256" key="10">
    <source>
        <dbReference type="HAMAP-Rule" id="MF_04110"/>
    </source>
</evidence>
<dbReference type="PANTHER" id="PTHR38107">
    <property type="match status" value="1"/>
</dbReference>
<dbReference type="GO" id="GO:0003796">
    <property type="term" value="F:lysozyme activity"/>
    <property type="evidence" value="ECO:0007669"/>
    <property type="project" value="UniProtKB-UniRule"/>
</dbReference>
<reference evidence="14" key="2">
    <citation type="journal article" date="2023" name="FEBS J.">
        <title>Characterization of a glycoside hydrolase endolysin from Acinetobacter baumannii phage AbTZA1 with high antibacterial potency and novel structural features.</title>
        <authorList>
            <person name="Premetis G.E."/>
            <person name="Stathi A."/>
            <person name="Papageorgiou A.C."/>
            <person name="Labrou N.E."/>
        </authorList>
    </citation>
    <scope>X-RAY CRYSTALLOGRAPHY (1.82 ANGSTROMS)</scope>
</reference>
<dbReference type="InterPro" id="IPR002196">
    <property type="entry name" value="Glyco_hydro_24"/>
</dbReference>
<dbReference type="GO" id="GO:0016998">
    <property type="term" value="P:cell wall macromolecule catabolic process"/>
    <property type="evidence" value="ECO:0007669"/>
    <property type="project" value="InterPro"/>
</dbReference>
<evidence type="ECO:0000256" key="5">
    <source>
        <dbReference type="ARBA" id="ARBA00022801"/>
    </source>
</evidence>
<keyword evidence="8 10" id="KW-1035">Host cytoplasm</keyword>
<name>A0A3T0IGR7_9CAUD</name>
<dbReference type="Pfam" id="PF00959">
    <property type="entry name" value="Phage_lysozyme"/>
    <property type="match status" value="1"/>
</dbReference>
<dbReference type="GO" id="GO:0044659">
    <property type="term" value="P:viral release from host cell by cytolysis"/>
    <property type="evidence" value="ECO:0007669"/>
    <property type="project" value="UniProtKB-UniRule"/>
</dbReference>
<evidence type="ECO:0000256" key="11">
    <source>
        <dbReference type="RuleBase" id="RU003788"/>
    </source>
</evidence>
<accession>A0A3T0IGR7</accession>
<comment type="catalytic activity">
    <reaction evidence="1 10 11">
        <text>Hydrolysis of (1-&gt;4)-beta-linkages between N-acetylmuramic acid and N-acetyl-D-glucosamine residues in a peptidoglycan and between N-acetyl-D-glucosamine residues in chitodextrins.</text>
        <dbReference type="EC" id="3.2.1.17"/>
    </reaction>
</comment>
<dbReference type="InterPro" id="IPR051018">
    <property type="entry name" value="Bacteriophage_GH24"/>
</dbReference>
<keyword evidence="7 10" id="KW-0578">Host cell lysis by virus</keyword>
<evidence type="ECO:0000256" key="8">
    <source>
        <dbReference type="ARBA" id="ARBA00023200"/>
    </source>
</evidence>
<comment type="function">
    <text evidence="10">Endolysin with lysozyme activity that degrades host peptidoglycans and participates with the holin and spanin proteins in the sequential events which lead to the programmed host cell lysis releasing the mature viral particles. Once the holin has permeabilized the host cell membrane, the endolysin can reach the periplasm and break down the peptidoglycan layer.</text>
</comment>
<keyword evidence="6 10" id="KW-0204">Cytolysis</keyword>
<evidence type="ECO:0000256" key="1">
    <source>
        <dbReference type="ARBA" id="ARBA00000632"/>
    </source>
</evidence>
<keyword evidence="13" id="KW-1185">Reference proteome</keyword>
<evidence type="ECO:0000256" key="7">
    <source>
        <dbReference type="ARBA" id="ARBA00023142"/>
    </source>
</evidence>
<dbReference type="InterPro" id="IPR023347">
    <property type="entry name" value="Lysozyme_dom_sf"/>
</dbReference>
<evidence type="ECO:0000256" key="9">
    <source>
        <dbReference type="ARBA" id="ARBA00023295"/>
    </source>
</evidence>
<dbReference type="PANTHER" id="PTHR38107:SF3">
    <property type="entry name" value="LYSOZYME RRRD-RELATED"/>
    <property type="match status" value="1"/>
</dbReference>
<evidence type="ECO:0000256" key="4">
    <source>
        <dbReference type="ARBA" id="ARBA00022638"/>
    </source>
</evidence>
<comment type="similarity">
    <text evidence="10 11">Belongs to the glycosyl hydrolase 24 family.</text>
</comment>
<evidence type="ECO:0000313" key="13">
    <source>
        <dbReference type="Proteomes" id="UP000287416"/>
    </source>
</evidence>
<keyword evidence="14" id="KW-0002">3D-structure</keyword>
<evidence type="ECO:0000313" key="12">
    <source>
        <dbReference type="EMBL" id="AZU98615.1"/>
    </source>
</evidence>
<dbReference type="GO" id="GO:0042742">
    <property type="term" value="P:defense response to bacterium"/>
    <property type="evidence" value="ECO:0007669"/>
    <property type="project" value="UniProtKB-KW"/>
</dbReference>
<keyword evidence="4 10" id="KW-0081">Bacteriolytic enzyme</keyword>
<proteinExistence type="evidence at protein level"/>
<evidence type="ECO:0000256" key="2">
    <source>
        <dbReference type="ARBA" id="ARBA00022529"/>
    </source>
</evidence>
<dbReference type="RefSeq" id="YP_009882155.1">
    <property type="nucleotide sequence ID" value="NC_049445.1"/>
</dbReference>
<evidence type="ECO:0000256" key="3">
    <source>
        <dbReference type="ARBA" id="ARBA00022612"/>
    </source>
</evidence>
<sequence>MDVKPFFDAARELAGGRLTQAQVDELNKVVNRLVPDDVDISDLGVDLIRQFEGLRTRAYQDSVGIWTIGYGTIRYPNGVAVKAGDVCTEEQAKSYMKHDLQKFVKAVNKLVTVPLKQTQFDALVSLVYNIGEGAFAGSTLLKKLNSKDYAGAAAQFLVWNKGRVKGKLEVIPGLTNRRKKEKAYFEQ</sequence>
<organism evidence="12 13">
    <name type="scientific">Acinetobacter phage AbTZA1</name>
    <dbReference type="NCBI Taxonomy" id="2500827"/>
    <lineage>
        <taxon>Viruses</taxon>
        <taxon>Duplodnaviria</taxon>
        <taxon>Heunggongvirae</taxon>
        <taxon>Uroviricota</taxon>
        <taxon>Caudoviricetes</taxon>
        <taxon>Pantevenvirales</taxon>
        <taxon>Straboviridae</taxon>
        <taxon>Twarogvirinae</taxon>
        <taxon>Hadassahvirus</taxon>
        <taxon>Hadassahvirus azbtza1</taxon>
    </lineage>
</organism>